<evidence type="ECO:0000256" key="1">
    <source>
        <dbReference type="ARBA" id="ARBA00006432"/>
    </source>
</evidence>
<evidence type="ECO:0000313" key="6">
    <source>
        <dbReference type="Proteomes" id="UP000002058"/>
    </source>
</evidence>
<keyword evidence="2" id="KW-1133">Transmembrane helix</keyword>
<dbReference type="STRING" id="336963.C4JFP9"/>
<evidence type="ECO:0000259" key="3">
    <source>
        <dbReference type="Pfam" id="PF00501"/>
    </source>
</evidence>
<organism evidence="5 6">
    <name type="scientific">Uncinocarpus reesii (strain UAMH 1704)</name>
    <dbReference type="NCBI Taxonomy" id="336963"/>
    <lineage>
        <taxon>Eukaryota</taxon>
        <taxon>Fungi</taxon>
        <taxon>Dikarya</taxon>
        <taxon>Ascomycota</taxon>
        <taxon>Pezizomycotina</taxon>
        <taxon>Eurotiomycetes</taxon>
        <taxon>Eurotiomycetidae</taxon>
        <taxon>Onygenales</taxon>
        <taxon>Onygenaceae</taxon>
        <taxon>Uncinocarpus</taxon>
    </lineage>
</organism>
<evidence type="ECO:0008006" key="7">
    <source>
        <dbReference type="Google" id="ProtNLM"/>
    </source>
</evidence>
<dbReference type="InterPro" id="IPR020845">
    <property type="entry name" value="AMP-binding_CS"/>
</dbReference>
<dbReference type="PANTHER" id="PTHR43201">
    <property type="entry name" value="ACYL-COA SYNTHETASE"/>
    <property type="match status" value="1"/>
</dbReference>
<keyword evidence="6" id="KW-1185">Reference proteome</keyword>
<dbReference type="InParanoid" id="C4JFP9"/>
<dbReference type="OrthoDB" id="6614653at2759"/>
<dbReference type="Pfam" id="PF13193">
    <property type="entry name" value="AMP-binding_C"/>
    <property type="match status" value="1"/>
</dbReference>
<dbReference type="OMA" id="YMRMMRY"/>
<dbReference type="KEGG" id="ure:UREG_02383"/>
<dbReference type="RefSeq" id="XP_002542867.1">
    <property type="nucleotide sequence ID" value="XM_002542821.1"/>
</dbReference>
<reference evidence="6" key="1">
    <citation type="journal article" date="2009" name="Genome Res.">
        <title>Comparative genomic analyses of the human fungal pathogens Coccidioides and their relatives.</title>
        <authorList>
            <person name="Sharpton T.J."/>
            <person name="Stajich J.E."/>
            <person name="Rounsley S.D."/>
            <person name="Gardner M.J."/>
            <person name="Wortman J.R."/>
            <person name="Jordar V.S."/>
            <person name="Maiti R."/>
            <person name="Kodira C.D."/>
            <person name="Neafsey D.E."/>
            <person name="Zeng Q."/>
            <person name="Hung C.-Y."/>
            <person name="McMahan C."/>
            <person name="Muszewska A."/>
            <person name="Grynberg M."/>
            <person name="Mandel M.A."/>
            <person name="Kellner E.M."/>
            <person name="Barker B.M."/>
            <person name="Galgiani J.N."/>
            <person name="Orbach M.J."/>
            <person name="Kirkland T.N."/>
            <person name="Cole G.T."/>
            <person name="Henn M.R."/>
            <person name="Birren B.W."/>
            <person name="Taylor J.W."/>
        </authorList>
    </citation>
    <scope>NUCLEOTIDE SEQUENCE [LARGE SCALE GENOMIC DNA]</scope>
    <source>
        <strain evidence="6">UAMH 1704</strain>
    </source>
</reference>
<sequence>MEFDRTSFIPPHEGDTILPLSPFFSRLVRHAHCRPPRLAIRDVNLGLEKTYLQFVTDVLALRSTLRNCLGAKTVKDIKEGKEVYVGLLAAGGYEYAVGFVAIAALGAAVVPMTLVLPIREASYFVLKARCVAVLASTAGQNLGDSLSQYLRTNKGTDIRCIPISTSLQSSPLPPDKIRLSTDRYLDDNGPAVVIFTSGTTGPPKGAVMRRAFLHDTSEEIGQQFKVTESDVVLHVLPVHHATGVGINFLPYIFSGACVEFRSGSVDIAWLWNRWKQGGVSVFSGVPTIYMRMMRYYEQKLAFLPEHERKPYIDGARRLRVLLCGTSALPEPVQEFWSGILGGTKRRILTRYGSTEAGAIFRTPLDCEDVPTGSVGHLAPGVTVKLSNGDEGEILVKSPWMFAKYLHDPSATAAAHDAEGFFKTGDIARREGRNYFILGRSSIDMIKTGGYKISALDVEREILSLPYIDEVMVVGVDDVEYGQRIAAAVVLRDDQKIYRCTGNGGVGKELSVYDLREDLRSRLAGYKLPTILRVIEKELPKSATGKVVKKILGPKFFPADYRNDAMVQVWERKDIQVQAKL</sequence>
<dbReference type="HOGENOM" id="CLU_000022_59_11_1"/>
<feature type="domain" description="AMP-binding enzyme C-terminal" evidence="4">
    <location>
        <begin position="457"/>
        <end position="545"/>
    </location>
</feature>
<dbReference type="SUPFAM" id="SSF56801">
    <property type="entry name" value="Acetyl-CoA synthetase-like"/>
    <property type="match status" value="1"/>
</dbReference>
<feature type="transmembrane region" description="Helical" evidence="2">
    <location>
        <begin position="95"/>
        <end position="118"/>
    </location>
</feature>
<dbReference type="VEuPathDB" id="FungiDB:UREG_02383"/>
<dbReference type="GO" id="GO:0006631">
    <property type="term" value="P:fatty acid metabolic process"/>
    <property type="evidence" value="ECO:0007669"/>
    <property type="project" value="TreeGrafter"/>
</dbReference>
<dbReference type="AlphaFoldDB" id="C4JFP9"/>
<comment type="similarity">
    <text evidence="1">Belongs to the ATP-dependent AMP-binding enzyme family.</text>
</comment>
<dbReference type="Gene3D" id="3.40.50.12780">
    <property type="entry name" value="N-terminal domain of ligase-like"/>
    <property type="match status" value="1"/>
</dbReference>
<dbReference type="InterPro" id="IPR000873">
    <property type="entry name" value="AMP-dep_synth/lig_dom"/>
</dbReference>
<proteinExistence type="inferred from homology"/>
<dbReference type="PANTHER" id="PTHR43201:SF8">
    <property type="entry name" value="ACYL-COA SYNTHETASE FAMILY MEMBER 3"/>
    <property type="match status" value="1"/>
</dbReference>
<feature type="domain" description="AMP-dependent synthetase/ligase" evidence="3">
    <location>
        <begin position="29"/>
        <end position="405"/>
    </location>
</feature>
<dbReference type="GeneID" id="8437888"/>
<dbReference type="GO" id="GO:0031956">
    <property type="term" value="F:medium-chain fatty acid-CoA ligase activity"/>
    <property type="evidence" value="ECO:0007669"/>
    <property type="project" value="TreeGrafter"/>
</dbReference>
<dbReference type="PROSITE" id="PS00455">
    <property type="entry name" value="AMP_BINDING"/>
    <property type="match status" value="1"/>
</dbReference>
<evidence type="ECO:0000256" key="2">
    <source>
        <dbReference type="SAM" id="Phobius"/>
    </source>
</evidence>
<name>C4JFP9_UNCRE</name>
<keyword evidence="2" id="KW-0812">Transmembrane</keyword>
<dbReference type="Pfam" id="PF00501">
    <property type="entry name" value="AMP-binding"/>
    <property type="match status" value="1"/>
</dbReference>
<keyword evidence="2" id="KW-0472">Membrane</keyword>
<gene>
    <name evidence="5" type="ORF">UREG_02383</name>
</gene>
<protein>
    <recommendedName>
        <fullName evidence="7">AMP-dependent synthetase/ligase domain-containing protein</fullName>
    </recommendedName>
</protein>
<dbReference type="InterPro" id="IPR042099">
    <property type="entry name" value="ANL_N_sf"/>
</dbReference>
<dbReference type="InterPro" id="IPR025110">
    <property type="entry name" value="AMP-bd_C"/>
</dbReference>
<accession>C4JFP9</accession>
<dbReference type="EMBL" id="CH476615">
    <property type="protein sequence ID" value="EEP77534.1"/>
    <property type="molecule type" value="Genomic_DNA"/>
</dbReference>
<dbReference type="eggNOG" id="KOG1176">
    <property type="taxonomic scope" value="Eukaryota"/>
</dbReference>
<evidence type="ECO:0000313" key="5">
    <source>
        <dbReference type="EMBL" id="EEP77534.1"/>
    </source>
</evidence>
<dbReference type="InterPro" id="IPR045851">
    <property type="entry name" value="AMP-bd_C_sf"/>
</dbReference>
<dbReference type="Gene3D" id="3.30.300.30">
    <property type="match status" value="1"/>
</dbReference>
<evidence type="ECO:0000259" key="4">
    <source>
        <dbReference type="Pfam" id="PF13193"/>
    </source>
</evidence>
<dbReference type="Proteomes" id="UP000002058">
    <property type="component" value="Unassembled WGS sequence"/>
</dbReference>